<name>A0AA40AIA4_9PEZI</name>
<evidence type="ECO:0000313" key="3">
    <source>
        <dbReference type="Proteomes" id="UP001172102"/>
    </source>
</evidence>
<feature type="transmembrane region" description="Helical" evidence="1">
    <location>
        <begin position="331"/>
        <end position="354"/>
    </location>
</feature>
<dbReference type="AlphaFoldDB" id="A0AA40AIA4"/>
<dbReference type="EMBL" id="JAUKUA010000004">
    <property type="protein sequence ID" value="KAK0716351.1"/>
    <property type="molecule type" value="Genomic_DNA"/>
</dbReference>
<keyword evidence="1" id="KW-0472">Membrane</keyword>
<comment type="caution">
    <text evidence="2">The sequence shown here is derived from an EMBL/GenBank/DDBJ whole genome shotgun (WGS) entry which is preliminary data.</text>
</comment>
<accession>A0AA40AIA4</accession>
<keyword evidence="1" id="KW-0812">Transmembrane</keyword>
<keyword evidence="3" id="KW-1185">Reference proteome</keyword>
<sequence length="360" mass="39510">MSDNLNLLSLLKSVPLSAWELSGHCSSTAPFIQELLENPHGPSITNTVNYLQDSVPPKVNTTGIATVELQAALLHWFLANPLPQKQIDLATAACKAYICPLLEWNGEPDASGIGPPRPIYYHILNSIKACIRLNVEFARALALALCISVAIASSDSSYSSHSISTGTYAATSFSLSFMILEFISWEWCQYKSRYFFIPSLFLAPLFCLLGITNSQKGVKTGTWVNFYRICYDFDTADNVANRLHHLALGFGPTILIAFAVWVVLGWNRRRRTRTSSGSAQPTTTEPRVAERVLQVFVVVLALLGQSIVLSSFVAFRGAIASSRGGRDPETVWTLGQILSLTAWVPVLIEFAYIVSSEDGL</sequence>
<proteinExistence type="predicted"/>
<feature type="transmembrane region" description="Helical" evidence="1">
    <location>
        <begin position="195"/>
        <end position="212"/>
    </location>
</feature>
<keyword evidence="1" id="KW-1133">Transmembrane helix</keyword>
<feature type="transmembrane region" description="Helical" evidence="1">
    <location>
        <begin position="295"/>
        <end position="319"/>
    </location>
</feature>
<reference evidence="2" key="1">
    <citation type="submission" date="2023-06" db="EMBL/GenBank/DDBJ databases">
        <title>Genome-scale phylogeny and comparative genomics of the fungal order Sordariales.</title>
        <authorList>
            <consortium name="Lawrence Berkeley National Laboratory"/>
            <person name="Hensen N."/>
            <person name="Bonometti L."/>
            <person name="Westerberg I."/>
            <person name="Brannstrom I.O."/>
            <person name="Guillou S."/>
            <person name="Cros-Aarteil S."/>
            <person name="Calhoun S."/>
            <person name="Haridas S."/>
            <person name="Kuo A."/>
            <person name="Mondo S."/>
            <person name="Pangilinan J."/>
            <person name="Riley R."/>
            <person name="Labutti K."/>
            <person name="Andreopoulos B."/>
            <person name="Lipzen A."/>
            <person name="Chen C."/>
            <person name="Yanf M."/>
            <person name="Daum C."/>
            <person name="Ng V."/>
            <person name="Clum A."/>
            <person name="Steindorff A."/>
            <person name="Ohm R."/>
            <person name="Martin F."/>
            <person name="Silar P."/>
            <person name="Natvig D."/>
            <person name="Lalanne C."/>
            <person name="Gautier V."/>
            <person name="Ament-Velasquez S.L."/>
            <person name="Kruys A."/>
            <person name="Hutchinson M.I."/>
            <person name="Powell A.J."/>
            <person name="Barry K."/>
            <person name="Miller A.N."/>
            <person name="Grigoriev I.V."/>
            <person name="Debuchy R."/>
            <person name="Gladieux P."/>
            <person name="Thoren M.H."/>
            <person name="Johannesson H."/>
        </authorList>
    </citation>
    <scope>NUCLEOTIDE SEQUENCE</scope>
    <source>
        <strain evidence="2">SMH4607-1</strain>
    </source>
</reference>
<dbReference type="Proteomes" id="UP001172102">
    <property type="component" value="Unassembled WGS sequence"/>
</dbReference>
<feature type="transmembrane region" description="Helical" evidence="1">
    <location>
        <begin position="137"/>
        <end position="154"/>
    </location>
</feature>
<feature type="transmembrane region" description="Helical" evidence="1">
    <location>
        <begin position="166"/>
        <end position="183"/>
    </location>
</feature>
<organism evidence="2 3">
    <name type="scientific">Lasiosphaeris hirsuta</name>
    <dbReference type="NCBI Taxonomy" id="260670"/>
    <lineage>
        <taxon>Eukaryota</taxon>
        <taxon>Fungi</taxon>
        <taxon>Dikarya</taxon>
        <taxon>Ascomycota</taxon>
        <taxon>Pezizomycotina</taxon>
        <taxon>Sordariomycetes</taxon>
        <taxon>Sordariomycetidae</taxon>
        <taxon>Sordariales</taxon>
        <taxon>Lasiosphaeriaceae</taxon>
        <taxon>Lasiosphaeris</taxon>
    </lineage>
</organism>
<feature type="transmembrane region" description="Helical" evidence="1">
    <location>
        <begin position="246"/>
        <end position="266"/>
    </location>
</feature>
<evidence type="ECO:0000313" key="2">
    <source>
        <dbReference type="EMBL" id="KAK0716351.1"/>
    </source>
</evidence>
<gene>
    <name evidence="2" type="ORF">B0H67DRAFT_684340</name>
</gene>
<protein>
    <submittedName>
        <fullName evidence="2">Uncharacterized protein</fullName>
    </submittedName>
</protein>
<evidence type="ECO:0000256" key="1">
    <source>
        <dbReference type="SAM" id="Phobius"/>
    </source>
</evidence>